<comment type="subcellular location">
    <subcellularLocation>
        <location evidence="1">Cell membrane</location>
        <topology evidence="1">Multi-pass membrane protein</topology>
    </subcellularLocation>
</comment>
<dbReference type="NCBIfam" id="NF006521">
    <property type="entry name" value="PRK08965.1-5"/>
    <property type="match status" value="1"/>
</dbReference>
<keyword evidence="4 8" id="KW-0812">Transmembrane</keyword>
<dbReference type="Pfam" id="PF01899">
    <property type="entry name" value="MNHE"/>
    <property type="match status" value="1"/>
</dbReference>
<dbReference type="EMBL" id="BAAATJ010000018">
    <property type="protein sequence ID" value="GAA2406289.1"/>
    <property type="molecule type" value="Genomic_DNA"/>
</dbReference>
<dbReference type="PANTHER" id="PTHR34584">
    <property type="entry name" value="NA(+)/H(+) ANTIPORTER SUBUNIT E1"/>
    <property type="match status" value="1"/>
</dbReference>
<comment type="caution">
    <text evidence="9">The sequence shown here is derived from an EMBL/GenBank/DDBJ whole genome shotgun (WGS) entry which is preliminary data.</text>
</comment>
<keyword evidence="6 8" id="KW-0472">Membrane</keyword>
<evidence type="ECO:0000256" key="4">
    <source>
        <dbReference type="ARBA" id="ARBA00022692"/>
    </source>
</evidence>
<protein>
    <recommendedName>
        <fullName evidence="11">Na+/H+ antiporter subunit E</fullName>
    </recommendedName>
</protein>
<feature type="transmembrane region" description="Helical" evidence="8">
    <location>
        <begin position="68"/>
        <end position="89"/>
    </location>
</feature>
<keyword evidence="5 8" id="KW-1133">Transmembrane helix</keyword>
<keyword evidence="10" id="KW-1185">Reference proteome</keyword>
<evidence type="ECO:0000256" key="5">
    <source>
        <dbReference type="ARBA" id="ARBA00022989"/>
    </source>
</evidence>
<feature type="region of interest" description="Disordered" evidence="7">
    <location>
        <begin position="180"/>
        <end position="216"/>
    </location>
</feature>
<keyword evidence="3" id="KW-1003">Cell membrane</keyword>
<evidence type="ECO:0000256" key="7">
    <source>
        <dbReference type="SAM" id="MobiDB-lite"/>
    </source>
</evidence>
<evidence type="ECO:0000256" key="3">
    <source>
        <dbReference type="ARBA" id="ARBA00022475"/>
    </source>
</evidence>
<sequence>MTGTENPTGLPHQARRRWPVAAGLWVLWIVLWGSVSPLVLVCGLVVVALAVLLFPLPPVTHRVRVRPLWAAAMAGRLLVNLVGSALTVAREALLRGPRARAAVLEAPLRVDTDLLITATAHLTAVTPGSMVLEIDREGRRVYIHALPVRDAAEAEAQRGDVAAAERWVVRALSTTRARRELRRRARRYGGGQDGEGRNGGGQDGGGRDGGRGEGRR</sequence>
<feature type="transmembrane region" description="Helical" evidence="8">
    <location>
        <begin position="25"/>
        <end position="56"/>
    </location>
</feature>
<dbReference type="Proteomes" id="UP001500058">
    <property type="component" value="Unassembled WGS sequence"/>
</dbReference>
<proteinExistence type="inferred from homology"/>
<comment type="similarity">
    <text evidence="2">Belongs to the CPA3 antiporters (TC 2.A.63) subunit E family.</text>
</comment>
<reference evidence="9 10" key="1">
    <citation type="journal article" date="2019" name="Int. J. Syst. Evol. Microbiol.">
        <title>The Global Catalogue of Microorganisms (GCM) 10K type strain sequencing project: providing services to taxonomists for standard genome sequencing and annotation.</title>
        <authorList>
            <consortium name="The Broad Institute Genomics Platform"/>
            <consortium name="The Broad Institute Genome Sequencing Center for Infectious Disease"/>
            <person name="Wu L."/>
            <person name="Ma J."/>
        </authorList>
    </citation>
    <scope>NUCLEOTIDE SEQUENCE [LARGE SCALE GENOMIC DNA]</scope>
    <source>
        <strain evidence="9 10">JCM 6921</strain>
    </source>
</reference>
<evidence type="ECO:0000256" key="1">
    <source>
        <dbReference type="ARBA" id="ARBA00004651"/>
    </source>
</evidence>
<feature type="compositionally biased region" description="Gly residues" evidence="7">
    <location>
        <begin position="188"/>
        <end position="204"/>
    </location>
</feature>
<evidence type="ECO:0008006" key="11">
    <source>
        <dbReference type="Google" id="ProtNLM"/>
    </source>
</evidence>
<name>A0ABN3IJA2_9ACTN</name>
<evidence type="ECO:0000256" key="8">
    <source>
        <dbReference type="SAM" id="Phobius"/>
    </source>
</evidence>
<evidence type="ECO:0000256" key="2">
    <source>
        <dbReference type="ARBA" id="ARBA00006228"/>
    </source>
</evidence>
<dbReference type="PANTHER" id="PTHR34584:SF1">
    <property type="entry name" value="NA(+)_H(+) ANTIPORTER SUBUNIT E1"/>
    <property type="match status" value="1"/>
</dbReference>
<feature type="compositionally biased region" description="Basic and acidic residues" evidence="7">
    <location>
        <begin position="205"/>
        <end position="216"/>
    </location>
</feature>
<evidence type="ECO:0000256" key="6">
    <source>
        <dbReference type="ARBA" id="ARBA00023136"/>
    </source>
</evidence>
<evidence type="ECO:0000313" key="10">
    <source>
        <dbReference type="Proteomes" id="UP001500058"/>
    </source>
</evidence>
<dbReference type="InterPro" id="IPR002758">
    <property type="entry name" value="Cation_antiport_E"/>
</dbReference>
<evidence type="ECO:0000313" key="9">
    <source>
        <dbReference type="EMBL" id="GAA2406289.1"/>
    </source>
</evidence>
<accession>A0ABN3IJA2</accession>
<gene>
    <name evidence="9" type="ORF">GCM10010420_37730</name>
</gene>
<organism evidence="9 10">
    <name type="scientific">Streptomyces glaucosporus</name>
    <dbReference type="NCBI Taxonomy" id="284044"/>
    <lineage>
        <taxon>Bacteria</taxon>
        <taxon>Bacillati</taxon>
        <taxon>Actinomycetota</taxon>
        <taxon>Actinomycetes</taxon>
        <taxon>Kitasatosporales</taxon>
        <taxon>Streptomycetaceae</taxon>
        <taxon>Streptomyces</taxon>
    </lineage>
</organism>
<dbReference type="RefSeq" id="WP_344632234.1">
    <property type="nucleotide sequence ID" value="NZ_BAAATJ010000018.1"/>
</dbReference>